<evidence type="ECO:0000313" key="2">
    <source>
        <dbReference type="EMBL" id="OHV39556.1"/>
    </source>
</evidence>
<protein>
    <recommendedName>
        <fullName evidence="1">AB hydrolase-1 domain-containing protein</fullName>
    </recommendedName>
</protein>
<dbReference type="AlphaFoldDB" id="A0A1S1R0Z2"/>
<dbReference type="Proteomes" id="UP000179627">
    <property type="component" value="Unassembled WGS sequence"/>
</dbReference>
<dbReference type="OrthoDB" id="345573at2"/>
<keyword evidence="3" id="KW-1185">Reference proteome</keyword>
<dbReference type="EMBL" id="MBLM01000101">
    <property type="protein sequence ID" value="OHV39556.1"/>
    <property type="molecule type" value="Genomic_DNA"/>
</dbReference>
<name>A0A1S1R0Z2_9ACTN</name>
<evidence type="ECO:0000259" key="1">
    <source>
        <dbReference type="Pfam" id="PF00561"/>
    </source>
</evidence>
<dbReference type="SUPFAM" id="SSF53474">
    <property type="entry name" value="alpha/beta-Hydrolases"/>
    <property type="match status" value="1"/>
</dbReference>
<dbReference type="InterPro" id="IPR000073">
    <property type="entry name" value="AB_hydrolase_1"/>
</dbReference>
<dbReference type="Pfam" id="PF00561">
    <property type="entry name" value="Abhydrolase_1"/>
    <property type="match status" value="1"/>
</dbReference>
<sequence>MVIPGFGATDKDTAVLRLLIRRQGHEVQGWGLGRHLQPSQDVFEALSQRVATLHGQSGRPVTLVGWSLGGLLARHLASANPDAVRQLITMGTGSRFRSFDRTNISQFADRFIPGWAQGAYVGLFDDIERGQLPVPITSIYTRSDGVSRWELCLEVEGKCRENIEVWGRHIGLPVNRAVILAVLDRLAQLDDTWEPFCPPALLASWYPPPTWWDDEMASQVEMSLHHSRSGSQA</sequence>
<proteinExistence type="predicted"/>
<organism evidence="2 3">
    <name type="scientific">Parafrankia colletiae</name>
    <dbReference type="NCBI Taxonomy" id="573497"/>
    <lineage>
        <taxon>Bacteria</taxon>
        <taxon>Bacillati</taxon>
        <taxon>Actinomycetota</taxon>
        <taxon>Actinomycetes</taxon>
        <taxon>Frankiales</taxon>
        <taxon>Frankiaceae</taxon>
        <taxon>Parafrankia</taxon>
    </lineage>
</organism>
<reference evidence="3" key="1">
    <citation type="submission" date="2016-07" db="EMBL/GenBank/DDBJ databases">
        <title>Sequence Frankia sp. strain CcI1.17.</title>
        <authorList>
            <person name="Ghodhbane-Gtari F."/>
            <person name="Swanson E."/>
            <person name="Gueddou A."/>
            <person name="Morris K."/>
            <person name="Hezbri K."/>
            <person name="Ktari A."/>
            <person name="Nouioui I."/>
            <person name="Abebe-Akele F."/>
            <person name="Simpson S."/>
            <person name="Thomas K."/>
            <person name="Gtari M."/>
            <person name="Tisa L.S."/>
            <person name="Hurst S."/>
        </authorList>
    </citation>
    <scope>NUCLEOTIDE SEQUENCE [LARGE SCALE GENOMIC DNA]</scope>
    <source>
        <strain evidence="3">Cc1.17</strain>
    </source>
</reference>
<feature type="domain" description="AB hydrolase-1" evidence="1">
    <location>
        <begin position="59"/>
        <end position="102"/>
    </location>
</feature>
<gene>
    <name evidence="2" type="ORF">CC117_33830</name>
</gene>
<dbReference type="GO" id="GO:0003824">
    <property type="term" value="F:catalytic activity"/>
    <property type="evidence" value="ECO:0007669"/>
    <property type="project" value="UniProtKB-ARBA"/>
</dbReference>
<accession>A0A1S1R0Z2</accession>
<comment type="caution">
    <text evidence="2">The sequence shown here is derived from an EMBL/GenBank/DDBJ whole genome shotgun (WGS) entry which is preliminary data.</text>
</comment>
<evidence type="ECO:0000313" key="3">
    <source>
        <dbReference type="Proteomes" id="UP000179627"/>
    </source>
</evidence>
<dbReference type="RefSeq" id="WP_071083509.1">
    <property type="nucleotide sequence ID" value="NZ_MBLM01000101.1"/>
</dbReference>
<dbReference type="InterPro" id="IPR029058">
    <property type="entry name" value="AB_hydrolase_fold"/>
</dbReference>
<dbReference type="Gene3D" id="3.40.50.1820">
    <property type="entry name" value="alpha/beta hydrolase"/>
    <property type="match status" value="1"/>
</dbReference>